<evidence type="ECO:0000313" key="2">
    <source>
        <dbReference type="EMBL" id="KAF6372012.1"/>
    </source>
</evidence>
<name>A0A7J7ZCN1_RHIFE</name>
<gene>
    <name evidence="2" type="ORF">mRhiFer1_009751</name>
</gene>
<sequence length="135" mass="14223">MPSSVSSGSAARGAEAAAAEEARPARWGRAEASGEERRDRGGWSGGSVLAGSQLRLFAAASPPPAGRYGARRVSRSRTELPGLGVRTRRREAHSRATRGSRRATLAQRPAGVFHRGGDRPPAFAPPYPPTSPRGR</sequence>
<accession>A0A7J7ZCN1</accession>
<dbReference type="AlphaFoldDB" id="A0A7J7ZCN1"/>
<evidence type="ECO:0000313" key="3">
    <source>
        <dbReference type="Proteomes" id="UP000585614"/>
    </source>
</evidence>
<organism evidence="2 3">
    <name type="scientific">Rhinolophus ferrumequinum</name>
    <name type="common">Greater horseshoe bat</name>
    <dbReference type="NCBI Taxonomy" id="59479"/>
    <lineage>
        <taxon>Eukaryota</taxon>
        <taxon>Metazoa</taxon>
        <taxon>Chordata</taxon>
        <taxon>Craniata</taxon>
        <taxon>Vertebrata</taxon>
        <taxon>Euteleostomi</taxon>
        <taxon>Mammalia</taxon>
        <taxon>Eutheria</taxon>
        <taxon>Laurasiatheria</taxon>
        <taxon>Chiroptera</taxon>
        <taxon>Yinpterochiroptera</taxon>
        <taxon>Rhinolophoidea</taxon>
        <taxon>Rhinolophidae</taxon>
        <taxon>Rhinolophinae</taxon>
        <taxon>Rhinolophus</taxon>
    </lineage>
</organism>
<feature type="region of interest" description="Disordered" evidence="1">
    <location>
        <begin position="1"/>
        <end position="48"/>
    </location>
</feature>
<feature type="compositionally biased region" description="Pro residues" evidence="1">
    <location>
        <begin position="122"/>
        <end position="135"/>
    </location>
</feature>
<comment type="caution">
    <text evidence="2">The sequence shown here is derived from an EMBL/GenBank/DDBJ whole genome shotgun (WGS) entry which is preliminary data.</text>
</comment>
<feature type="compositionally biased region" description="Basic and acidic residues" evidence="1">
    <location>
        <begin position="20"/>
        <end position="41"/>
    </location>
</feature>
<proteinExistence type="predicted"/>
<dbReference type="Proteomes" id="UP000585614">
    <property type="component" value="Unassembled WGS sequence"/>
</dbReference>
<reference evidence="2 3" key="1">
    <citation type="journal article" date="2020" name="Nature">
        <title>Six reference-quality genomes reveal evolution of bat adaptations.</title>
        <authorList>
            <person name="Jebb D."/>
            <person name="Huang Z."/>
            <person name="Pippel M."/>
            <person name="Hughes G.M."/>
            <person name="Lavrichenko K."/>
            <person name="Devanna P."/>
            <person name="Winkler S."/>
            <person name="Jermiin L.S."/>
            <person name="Skirmuntt E.C."/>
            <person name="Katzourakis A."/>
            <person name="Burkitt-Gray L."/>
            <person name="Ray D.A."/>
            <person name="Sullivan K.A.M."/>
            <person name="Roscito J.G."/>
            <person name="Kirilenko B.M."/>
            <person name="Davalos L.M."/>
            <person name="Corthals A.P."/>
            <person name="Power M.L."/>
            <person name="Jones G."/>
            <person name="Ransome R.D."/>
            <person name="Dechmann D.K.N."/>
            <person name="Locatelli A.G."/>
            <person name="Puechmaille S.J."/>
            <person name="Fedrigo O."/>
            <person name="Jarvis E.D."/>
            <person name="Hiller M."/>
            <person name="Vernes S.C."/>
            <person name="Myers E.W."/>
            <person name="Teeling E.C."/>
        </authorList>
    </citation>
    <scope>NUCLEOTIDE SEQUENCE [LARGE SCALE GENOMIC DNA]</scope>
    <source>
        <strain evidence="2">MRhiFer1</strain>
        <tissue evidence="2">Lung</tissue>
    </source>
</reference>
<evidence type="ECO:0000256" key="1">
    <source>
        <dbReference type="SAM" id="MobiDB-lite"/>
    </source>
</evidence>
<protein>
    <submittedName>
        <fullName evidence="2">Uncharacterized protein</fullName>
    </submittedName>
</protein>
<feature type="compositionally biased region" description="Basic residues" evidence="1">
    <location>
        <begin position="86"/>
        <end position="101"/>
    </location>
</feature>
<dbReference type="EMBL" id="JACAGC010000004">
    <property type="protein sequence ID" value="KAF6372012.1"/>
    <property type="molecule type" value="Genomic_DNA"/>
</dbReference>
<feature type="compositionally biased region" description="Low complexity" evidence="1">
    <location>
        <begin position="10"/>
        <end position="19"/>
    </location>
</feature>
<feature type="region of interest" description="Disordered" evidence="1">
    <location>
        <begin position="60"/>
        <end position="135"/>
    </location>
</feature>